<evidence type="ECO:0000313" key="2">
    <source>
        <dbReference type="Proteomes" id="UP001482620"/>
    </source>
</evidence>
<dbReference type="EMBL" id="JAHRIQ010099935">
    <property type="protein sequence ID" value="MEQ2253799.1"/>
    <property type="molecule type" value="Genomic_DNA"/>
</dbReference>
<organism evidence="1 2">
    <name type="scientific">Ilyodon furcidens</name>
    <name type="common">goldbreast splitfin</name>
    <dbReference type="NCBI Taxonomy" id="33524"/>
    <lineage>
        <taxon>Eukaryota</taxon>
        <taxon>Metazoa</taxon>
        <taxon>Chordata</taxon>
        <taxon>Craniata</taxon>
        <taxon>Vertebrata</taxon>
        <taxon>Euteleostomi</taxon>
        <taxon>Actinopterygii</taxon>
        <taxon>Neopterygii</taxon>
        <taxon>Teleostei</taxon>
        <taxon>Neoteleostei</taxon>
        <taxon>Acanthomorphata</taxon>
        <taxon>Ovalentaria</taxon>
        <taxon>Atherinomorphae</taxon>
        <taxon>Cyprinodontiformes</taxon>
        <taxon>Goodeidae</taxon>
        <taxon>Ilyodon</taxon>
    </lineage>
</organism>
<keyword evidence="2" id="KW-1185">Reference proteome</keyword>
<dbReference type="InterPro" id="IPR036048">
    <property type="entry name" value="Interleukin_8-like_sf"/>
</dbReference>
<reference evidence="1 2" key="1">
    <citation type="submission" date="2021-06" db="EMBL/GenBank/DDBJ databases">
        <authorList>
            <person name="Palmer J.M."/>
        </authorList>
    </citation>
    <scope>NUCLEOTIDE SEQUENCE [LARGE SCALE GENOMIC DNA]</scope>
    <source>
        <strain evidence="2">if_2019</strain>
        <tissue evidence="1">Muscle</tissue>
    </source>
</reference>
<protein>
    <submittedName>
        <fullName evidence="1">Uncharacterized protein</fullName>
    </submittedName>
</protein>
<dbReference type="Proteomes" id="UP001482620">
    <property type="component" value="Unassembled WGS sequence"/>
</dbReference>
<evidence type="ECO:0000313" key="1">
    <source>
        <dbReference type="EMBL" id="MEQ2253799.1"/>
    </source>
</evidence>
<gene>
    <name evidence="1" type="ORF">ILYODFUR_036225</name>
</gene>
<dbReference type="SUPFAM" id="SSF54117">
    <property type="entry name" value="Interleukin 8-like chemokines"/>
    <property type="match status" value="1"/>
</dbReference>
<proteinExistence type="predicted"/>
<sequence>MRTRCRLDGAGTYGGVIGRSRGGDPKDVKSLKMNLPSSDCPAIIIVRLIHGGDICMDSNNRDFVKLLEKFELKEPDEP</sequence>
<accession>A0ABV0V9X3</accession>
<name>A0ABV0V9X3_9TELE</name>
<comment type="caution">
    <text evidence="1">The sequence shown here is derived from an EMBL/GenBank/DDBJ whole genome shotgun (WGS) entry which is preliminary data.</text>
</comment>